<name>A0ABP9MQ77_9FLAO</name>
<keyword evidence="2" id="KW-1185">Reference proteome</keyword>
<sequence length="236" mass="27969">MQTDEPFWLEEAYNNAITSLDIGILIRNSFLIKNVSRIIDACYSEGKVFLDYAGGYGLFARSMRDIGYDFYRQDVYCENLFADYFDIKDTDIKKFDVVTAFEVFEHLPKPLEEIEGILQYSDHLIFSTEVVPDKVEDIENWVYISQETGQHIAFYSEKSLQIIAEKFNKKYYRKGNLHIYTTKTFTEDQIEYALNDIDVKKSFFGLKKKKYKKMFKISRESYQTRDYLKIKKILNS</sequence>
<protein>
    <recommendedName>
        <fullName evidence="3">Methyltransferase type 11</fullName>
    </recommendedName>
</protein>
<organism evidence="1 2">
    <name type="scientific">Chryseobacterium ginsengisoli</name>
    <dbReference type="NCBI Taxonomy" id="363853"/>
    <lineage>
        <taxon>Bacteria</taxon>
        <taxon>Pseudomonadati</taxon>
        <taxon>Bacteroidota</taxon>
        <taxon>Flavobacteriia</taxon>
        <taxon>Flavobacteriales</taxon>
        <taxon>Weeksellaceae</taxon>
        <taxon>Chryseobacterium group</taxon>
        <taxon>Chryseobacterium</taxon>
    </lineage>
</organism>
<accession>A0ABP9MQ77</accession>
<dbReference type="Gene3D" id="3.40.50.150">
    <property type="entry name" value="Vaccinia Virus protein VP39"/>
    <property type="match status" value="1"/>
</dbReference>
<dbReference type="SUPFAM" id="SSF53335">
    <property type="entry name" value="S-adenosyl-L-methionine-dependent methyltransferases"/>
    <property type="match status" value="1"/>
</dbReference>
<evidence type="ECO:0008006" key="3">
    <source>
        <dbReference type="Google" id="ProtNLM"/>
    </source>
</evidence>
<dbReference type="Proteomes" id="UP001500353">
    <property type="component" value="Unassembled WGS sequence"/>
</dbReference>
<dbReference type="Pfam" id="PF13489">
    <property type="entry name" value="Methyltransf_23"/>
    <property type="match status" value="1"/>
</dbReference>
<evidence type="ECO:0000313" key="2">
    <source>
        <dbReference type="Proteomes" id="UP001500353"/>
    </source>
</evidence>
<gene>
    <name evidence="1" type="ORF">GCM10023210_38150</name>
</gene>
<evidence type="ECO:0000313" key="1">
    <source>
        <dbReference type="EMBL" id="GAA5100066.1"/>
    </source>
</evidence>
<dbReference type="EMBL" id="BAABHX010000008">
    <property type="protein sequence ID" value="GAA5100066.1"/>
    <property type="molecule type" value="Genomic_DNA"/>
</dbReference>
<reference evidence="2" key="1">
    <citation type="journal article" date="2019" name="Int. J. Syst. Evol. Microbiol.">
        <title>The Global Catalogue of Microorganisms (GCM) 10K type strain sequencing project: providing services to taxonomists for standard genome sequencing and annotation.</title>
        <authorList>
            <consortium name="The Broad Institute Genomics Platform"/>
            <consortium name="The Broad Institute Genome Sequencing Center for Infectious Disease"/>
            <person name="Wu L."/>
            <person name="Ma J."/>
        </authorList>
    </citation>
    <scope>NUCLEOTIDE SEQUENCE [LARGE SCALE GENOMIC DNA]</scope>
    <source>
        <strain evidence="2">JCM 18019</strain>
    </source>
</reference>
<dbReference type="InterPro" id="IPR029063">
    <property type="entry name" value="SAM-dependent_MTases_sf"/>
</dbReference>
<proteinExistence type="predicted"/>
<comment type="caution">
    <text evidence="1">The sequence shown here is derived from an EMBL/GenBank/DDBJ whole genome shotgun (WGS) entry which is preliminary data.</text>
</comment>